<dbReference type="GO" id="GO:0016567">
    <property type="term" value="P:protein ubiquitination"/>
    <property type="evidence" value="ECO:0007669"/>
    <property type="project" value="UniProtKB-UniRule"/>
</dbReference>
<dbReference type="InterPro" id="IPR016072">
    <property type="entry name" value="Skp1_comp_dimer"/>
</dbReference>
<comment type="caution">
    <text evidence="7">The sequence shown here is derived from an EMBL/GenBank/DDBJ whole genome shotgun (WGS) entry which is preliminary data.</text>
</comment>
<dbReference type="SUPFAM" id="SSF81382">
    <property type="entry name" value="Skp1 dimerisation domain-like"/>
    <property type="match status" value="1"/>
</dbReference>
<dbReference type="InterPro" id="IPR016073">
    <property type="entry name" value="Skp1_comp_POZ"/>
</dbReference>
<keyword evidence="9" id="KW-1185">Reference proteome</keyword>
<dbReference type="Pfam" id="PF03931">
    <property type="entry name" value="Skp1_POZ"/>
    <property type="match status" value="1"/>
</dbReference>
<feature type="domain" description="SKP1 component POZ" evidence="6">
    <location>
        <begin position="8"/>
        <end position="64"/>
    </location>
</feature>
<evidence type="ECO:0000313" key="9">
    <source>
        <dbReference type="Proteomes" id="UP001152523"/>
    </source>
</evidence>
<protein>
    <recommendedName>
        <fullName evidence="4">SKP1-like protein</fullName>
    </recommendedName>
</protein>
<dbReference type="Proteomes" id="UP001152523">
    <property type="component" value="Unassembled WGS sequence"/>
</dbReference>
<dbReference type="AlphaFoldDB" id="A0AAV0D640"/>
<dbReference type="Pfam" id="PF01466">
    <property type="entry name" value="Skp1"/>
    <property type="match status" value="1"/>
</dbReference>
<evidence type="ECO:0000259" key="5">
    <source>
        <dbReference type="Pfam" id="PF01466"/>
    </source>
</evidence>
<evidence type="ECO:0000256" key="2">
    <source>
        <dbReference type="ARBA" id="ARBA00009993"/>
    </source>
</evidence>
<evidence type="ECO:0000256" key="3">
    <source>
        <dbReference type="ARBA" id="ARBA00022786"/>
    </source>
</evidence>
<sequence length="153" mass="17121">MSSTSEKKVVILRSSDGEEFQVDESAAIQSVTIKNIIEEDCGGGVIPLPNVDAKTLAKVITYWKELAAAKDAANMKEFNEKFMAEEEQDSVVALIMAANYLDTKPLLDILCQRIADTIKDMSPEEVRAFFNIENDFTPEEEAKLRSEHAWAFE</sequence>
<dbReference type="GO" id="GO:0009867">
    <property type="term" value="P:jasmonic acid mediated signaling pathway"/>
    <property type="evidence" value="ECO:0007669"/>
    <property type="project" value="UniProtKB-ARBA"/>
</dbReference>
<feature type="domain" description="SKP1 component dimerisation" evidence="5">
    <location>
        <begin position="104"/>
        <end position="151"/>
    </location>
</feature>
<dbReference type="PIRSF" id="PIRSF028729">
    <property type="entry name" value="E3_ubiquit_lig_SCF_Skp"/>
    <property type="match status" value="1"/>
</dbReference>
<keyword evidence="3 4" id="KW-0833">Ubl conjugation pathway</keyword>
<dbReference type="GO" id="GO:0006511">
    <property type="term" value="P:ubiquitin-dependent protein catabolic process"/>
    <property type="evidence" value="ECO:0007669"/>
    <property type="project" value="InterPro"/>
</dbReference>
<dbReference type="InterPro" id="IPR016897">
    <property type="entry name" value="SKP1"/>
</dbReference>
<comment type="function">
    <text evidence="4">Involved in ubiquitination and subsequent proteasomal degradation of target proteins. Together with CUL1, RBX1 and a F-box protein, it forms a SCF E3 ubiquitin ligase complex. The functional specificity of this complex depends on the type of F-box protein. In the SCF complex, it serves as an adapter that links the F-box protein to CUL1.</text>
</comment>
<dbReference type="PANTHER" id="PTHR11165">
    <property type="entry name" value="SKP1"/>
    <property type="match status" value="1"/>
</dbReference>
<name>A0AAV0D640_9ASTE</name>
<dbReference type="InterPro" id="IPR036296">
    <property type="entry name" value="SKP1-like_dim_sf"/>
</dbReference>
<reference evidence="7" key="1">
    <citation type="submission" date="2022-07" db="EMBL/GenBank/DDBJ databases">
        <authorList>
            <person name="Macas J."/>
            <person name="Novak P."/>
            <person name="Neumann P."/>
        </authorList>
    </citation>
    <scope>NUCLEOTIDE SEQUENCE</scope>
</reference>
<proteinExistence type="inferred from homology"/>
<dbReference type="EMBL" id="CAMAPF010000935">
    <property type="protein sequence ID" value="CAH9124883.1"/>
    <property type="molecule type" value="Genomic_DNA"/>
</dbReference>
<gene>
    <name evidence="7" type="ORF">CEPIT_LOCUS10947</name>
    <name evidence="8" type="ORF">CEPIT_LOCUS26318</name>
</gene>
<dbReference type="SUPFAM" id="SSF54695">
    <property type="entry name" value="POZ domain"/>
    <property type="match status" value="1"/>
</dbReference>
<dbReference type="EMBL" id="CAMAPF010000062">
    <property type="protein sequence ID" value="CAH9089637.1"/>
    <property type="molecule type" value="Genomic_DNA"/>
</dbReference>
<comment type="similarity">
    <text evidence="2 4">Belongs to the SKP1 family.</text>
</comment>
<dbReference type="InterPro" id="IPR001232">
    <property type="entry name" value="SKP1-like"/>
</dbReference>
<evidence type="ECO:0000256" key="1">
    <source>
        <dbReference type="ARBA" id="ARBA00004906"/>
    </source>
</evidence>
<comment type="subunit">
    <text evidence="4">Part of a SCF (SKP1-cullin-F-box) protein ligase complex.</text>
</comment>
<accession>A0AAV0D640</accession>
<organism evidence="7 9">
    <name type="scientific">Cuscuta epithymum</name>
    <dbReference type="NCBI Taxonomy" id="186058"/>
    <lineage>
        <taxon>Eukaryota</taxon>
        <taxon>Viridiplantae</taxon>
        <taxon>Streptophyta</taxon>
        <taxon>Embryophyta</taxon>
        <taxon>Tracheophyta</taxon>
        <taxon>Spermatophyta</taxon>
        <taxon>Magnoliopsida</taxon>
        <taxon>eudicotyledons</taxon>
        <taxon>Gunneridae</taxon>
        <taxon>Pentapetalae</taxon>
        <taxon>asterids</taxon>
        <taxon>lamiids</taxon>
        <taxon>Solanales</taxon>
        <taxon>Convolvulaceae</taxon>
        <taxon>Cuscuteae</taxon>
        <taxon>Cuscuta</taxon>
        <taxon>Cuscuta subgen. Cuscuta</taxon>
    </lineage>
</organism>
<evidence type="ECO:0000256" key="4">
    <source>
        <dbReference type="PIRNR" id="PIRNR028729"/>
    </source>
</evidence>
<dbReference type="Gene3D" id="3.30.710.10">
    <property type="entry name" value="Potassium Channel Kv1.1, Chain A"/>
    <property type="match status" value="1"/>
</dbReference>
<comment type="pathway">
    <text evidence="1 4">Protein modification; protein ubiquitination.</text>
</comment>
<evidence type="ECO:0000313" key="8">
    <source>
        <dbReference type="EMBL" id="CAH9124883.1"/>
    </source>
</evidence>
<evidence type="ECO:0000313" key="7">
    <source>
        <dbReference type="EMBL" id="CAH9089637.1"/>
    </source>
</evidence>
<evidence type="ECO:0000259" key="6">
    <source>
        <dbReference type="Pfam" id="PF03931"/>
    </source>
</evidence>
<dbReference type="SMART" id="SM00512">
    <property type="entry name" value="Skp1"/>
    <property type="match status" value="1"/>
</dbReference>
<dbReference type="InterPro" id="IPR011333">
    <property type="entry name" value="SKP1/BTB/POZ_sf"/>
</dbReference>